<dbReference type="AlphaFoldDB" id="A0A8K0CPZ6"/>
<dbReference type="EMBL" id="VTPC01077025">
    <property type="protein sequence ID" value="KAF2888468.1"/>
    <property type="molecule type" value="Genomic_DNA"/>
</dbReference>
<accession>A0A8K0CPZ6</accession>
<reference evidence="1" key="1">
    <citation type="submission" date="2019-08" db="EMBL/GenBank/DDBJ databases">
        <title>The genome of the North American firefly Photinus pyralis.</title>
        <authorList>
            <consortium name="Photinus pyralis genome working group"/>
            <person name="Fallon T.R."/>
            <person name="Sander Lower S.E."/>
            <person name="Weng J.-K."/>
        </authorList>
    </citation>
    <scope>NUCLEOTIDE SEQUENCE</scope>
    <source>
        <strain evidence="1">TRF0915ILg1</strain>
        <tissue evidence="1">Whole body</tissue>
    </source>
</reference>
<dbReference type="Proteomes" id="UP000801492">
    <property type="component" value="Unassembled WGS sequence"/>
</dbReference>
<proteinExistence type="predicted"/>
<organism evidence="1 2">
    <name type="scientific">Ignelater luminosus</name>
    <name type="common">Cucubano</name>
    <name type="synonym">Pyrophorus luminosus</name>
    <dbReference type="NCBI Taxonomy" id="2038154"/>
    <lineage>
        <taxon>Eukaryota</taxon>
        <taxon>Metazoa</taxon>
        <taxon>Ecdysozoa</taxon>
        <taxon>Arthropoda</taxon>
        <taxon>Hexapoda</taxon>
        <taxon>Insecta</taxon>
        <taxon>Pterygota</taxon>
        <taxon>Neoptera</taxon>
        <taxon>Endopterygota</taxon>
        <taxon>Coleoptera</taxon>
        <taxon>Polyphaga</taxon>
        <taxon>Elateriformia</taxon>
        <taxon>Elateroidea</taxon>
        <taxon>Elateridae</taxon>
        <taxon>Agrypninae</taxon>
        <taxon>Pyrophorini</taxon>
        <taxon>Ignelater</taxon>
    </lineage>
</organism>
<evidence type="ECO:0000313" key="2">
    <source>
        <dbReference type="Proteomes" id="UP000801492"/>
    </source>
</evidence>
<keyword evidence="2" id="KW-1185">Reference proteome</keyword>
<protein>
    <submittedName>
        <fullName evidence="1">Uncharacterized protein</fullName>
    </submittedName>
</protein>
<sequence>MKRGSKVCTLEELQISETGKADSPDIVDYQHPIASASQSRTVIEQIRISLPNLAKACDRTGVSDRSAAIIASVVSEDLQLTHQE</sequence>
<gene>
    <name evidence="1" type="ORF">ILUMI_17705</name>
</gene>
<name>A0A8K0CPZ6_IGNLU</name>
<dbReference type="OrthoDB" id="6778712at2759"/>
<comment type="caution">
    <text evidence="1">The sequence shown here is derived from an EMBL/GenBank/DDBJ whole genome shotgun (WGS) entry which is preliminary data.</text>
</comment>
<evidence type="ECO:0000313" key="1">
    <source>
        <dbReference type="EMBL" id="KAF2888468.1"/>
    </source>
</evidence>